<dbReference type="AlphaFoldDB" id="A0A0L0FLZ6"/>
<dbReference type="Pfam" id="PF00106">
    <property type="entry name" value="adh_short"/>
    <property type="match status" value="1"/>
</dbReference>
<dbReference type="InterPro" id="IPR002347">
    <property type="entry name" value="SDR_fam"/>
</dbReference>
<dbReference type="Proteomes" id="UP000054560">
    <property type="component" value="Unassembled WGS sequence"/>
</dbReference>
<accession>A0A0L0FLZ6</accession>
<dbReference type="EMBL" id="KQ242626">
    <property type="protein sequence ID" value="KNC77804.1"/>
    <property type="molecule type" value="Genomic_DNA"/>
</dbReference>
<sequence>RVRLDEEVVLITGGAGGLGKSIAQHFGALGATVVLWDHNLSLLAETRDQLKNDGIKVEAVFLDLRDKDSIKDCAEHLQKRRDVTVLVNNAGVASVKPLLELTDEQISSTFDVNVLSHFHTVRAFLPAMMRRQKGHIITIASVLSHIGARNLTDYCSSKAAVSGFHEALAVELSVTAPAISTTIVKAATLTTAMFEGTKTPPGISAIDPEDVARAIVDTVLAVSAGCSTTLILPALFYTWPVYAALPTGVKVWLMHITGAVQSLSDVTGTQ</sequence>
<evidence type="ECO:0000259" key="4">
    <source>
        <dbReference type="SMART" id="SM00822"/>
    </source>
</evidence>
<dbReference type="PANTHER" id="PTHR24322:SF736">
    <property type="entry name" value="RETINOL DEHYDROGENASE 10"/>
    <property type="match status" value="1"/>
</dbReference>
<dbReference type="STRING" id="667725.A0A0L0FLZ6"/>
<dbReference type="PANTHER" id="PTHR24322">
    <property type="entry name" value="PKSB"/>
    <property type="match status" value="1"/>
</dbReference>
<dbReference type="SUPFAM" id="SSF51735">
    <property type="entry name" value="NAD(P)-binding Rossmann-fold domains"/>
    <property type="match status" value="1"/>
</dbReference>
<evidence type="ECO:0000256" key="1">
    <source>
        <dbReference type="ARBA" id="ARBA00006484"/>
    </source>
</evidence>
<dbReference type="GO" id="GO:0016616">
    <property type="term" value="F:oxidoreductase activity, acting on the CH-OH group of donors, NAD or NADP as acceptor"/>
    <property type="evidence" value="ECO:0007669"/>
    <property type="project" value="TreeGrafter"/>
</dbReference>
<gene>
    <name evidence="5" type="ORF">SARC_09743</name>
</gene>
<dbReference type="SMART" id="SM00822">
    <property type="entry name" value="PKS_KR"/>
    <property type="match status" value="1"/>
</dbReference>
<dbReference type="eggNOG" id="KOG1201">
    <property type="taxonomic scope" value="Eukaryota"/>
</dbReference>
<dbReference type="RefSeq" id="XP_014151706.1">
    <property type="nucleotide sequence ID" value="XM_014296231.1"/>
</dbReference>
<dbReference type="GeneID" id="25910247"/>
<name>A0A0L0FLZ6_9EUKA</name>
<feature type="domain" description="Ketoreductase" evidence="4">
    <location>
        <begin position="7"/>
        <end position="190"/>
    </location>
</feature>
<dbReference type="InterPro" id="IPR057326">
    <property type="entry name" value="KR_dom"/>
</dbReference>
<evidence type="ECO:0000256" key="2">
    <source>
        <dbReference type="ARBA" id="ARBA00023002"/>
    </source>
</evidence>
<dbReference type="InterPro" id="IPR020904">
    <property type="entry name" value="Sc_DH/Rdtase_CS"/>
</dbReference>
<evidence type="ECO:0000313" key="5">
    <source>
        <dbReference type="EMBL" id="KNC77804.1"/>
    </source>
</evidence>
<comment type="similarity">
    <text evidence="1 3">Belongs to the short-chain dehydrogenases/reductases (SDR) family.</text>
</comment>
<dbReference type="InterPro" id="IPR036291">
    <property type="entry name" value="NAD(P)-bd_dom_sf"/>
</dbReference>
<dbReference type="PRINTS" id="PR00081">
    <property type="entry name" value="GDHRDH"/>
</dbReference>
<evidence type="ECO:0000313" key="6">
    <source>
        <dbReference type="Proteomes" id="UP000054560"/>
    </source>
</evidence>
<keyword evidence="6" id="KW-1185">Reference proteome</keyword>
<evidence type="ECO:0000256" key="3">
    <source>
        <dbReference type="RuleBase" id="RU000363"/>
    </source>
</evidence>
<feature type="non-terminal residue" evidence="5">
    <location>
        <position position="1"/>
    </location>
</feature>
<organism evidence="5 6">
    <name type="scientific">Sphaeroforma arctica JP610</name>
    <dbReference type="NCBI Taxonomy" id="667725"/>
    <lineage>
        <taxon>Eukaryota</taxon>
        <taxon>Ichthyosporea</taxon>
        <taxon>Ichthyophonida</taxon>
        <taxon>Sphaeroforma</taxon>
    </lineage>
</organism>
<dbReference type="PROSITE" id="PS00061">
    <property type="entry name" value="ADH_SHORT"/>
    <property type="match status" value="1"/>
</dbReference>
<proteinExistence type="inferred from homology"/>
<keyword evidence="2" id="KW-0560">Oxidoreductase</keyword>
<dbReference type="OrthoDB" id="10253736at2759"/>
<dbReference type="PRINTS" id="PR00080">
    <property type="entry name" value="SDRFAMILY"/>
</dbReference>
<dbReference type="Gene3D" id="3.40.50.720">
    <property type="entry name" value="NAD(P)-binding Rossmann-like Domain"/>
    <property type="match status" value="1"/>
</dbReference>
<reference evidence="5 6" key="1">
    <citation type="submission" date="2011-02" db="EMBL/GenBank/DDBJ databases">
        <title>The Genome Sequence of Sphaeroforma arctica JP610.</title>
        <authorList>
            <consortium name="The Broad Institute Genome Sequencing Platform"/>
            <person name="Russ C."/>
            <person name="Cuomo C."/>
            <person name="Young S.K."/>
            <person name="Zeng Q."/>
            <person name="Gargeya S."/>
            <person name="Alvarado L."/>
            <person name="Berlin A."/>
            <person name="Chapman S.B."/>
            <person name="Chen Z."/>
            <person name="Freedman E."/>
            <person name="Gellesch M."/>
            <person name="Goldberg J."/>
            <person name="Griggs A."/>
            <person name="Gujja S."/>
            <person name="Heilman E."/>
            <person name="Heiman D."/>
            <person name="Howarth C."/>
            <person name="Mehta T."/>
            <person name="Neiman D."/>
            <person name="Pearson M."/>
            <person name="Roberts A."/>
            <person name="Saif S."/>
            <person name="Shea T."/>
            <person name="Shenoy N."/>
            <person name="Sisk P."/>
            <person name="Stolte C."/>
            <person name="Sykes S."/>
            <person name="White J."/>
            <person name="Yandava C."/>
            <person name="Burger G."/>
            <person name="Gray M.W."/>
            <person name="Holland P.W.H."/>
            <person name="King N."/>
            <person name="Lang F.B.F."/>
            <person name="Roger A.J."/>
            <person name="Ruiz-Trillo I."/>
            <person name="Haas B."/>
            <person name="Nusbaum C."/>
            <person name="Birren B."/>
        </authorList>
    </citation>
    <scope>NUCLEOTIDE SEQUENCE [LARGE SCALE GENOMIC DNA]</scope>
    <source>
        <strain evidence="5 6">JP610</strain>
    </source>
</reference>
<protein>
    <recommendedName>
        <fullName evidence="4">Ketoreductase domain-containing protein</fullName>
    </recommendedName>
</protein>